<dbReference type="EMBL" id="JAPDGR010000147">
    <property type="protein sequence ID" value="KAJ2995082.1"/>
    <property type="molecule type" value="Genomic_DNA"/>
</dbReference>
<accession>A0ACC1PNE4</accession>
<evidence type="ECO:0000313" key="1">
    <source>
        <dbReference type="EMBL" id="KAJ2995082.1"/>
    </source>
</evidence>
<sequence length="1088" mass="120583">MGSYHHSCFRRPVFSPTTPESLAAGDISETSISSLPDLIRFNALENPNRIFALQSELHEETHRRSEGVEYGVSRITFKQLDEMVGGCARWISKNVISTDRDSELSEQTPIAIYMESGLGLFIHLAALLSLDVPALLVSARLGCPSVLHLLRKTDAKTILVSRRTGSSLSENIHDSARVMKVERYSTFMSYTSQIGEIEEMPRNESRCNDNSQQHALILHSSGTTGLYILGYAACHQFPADEEIDWINLSTLPLYHGFGLLAPCLSLSIGMTVCFPPPSIIPATRSTLDLIRTFECRSLMTVPSIIDDILCQSNESEKGEASALLTKLEFLAVGGGALKPEQGAILAENDVKLLNHYGVTEIGAIAPIFRPKSDYNWRFLRLRSDLGLELHPIPDSTHFRLVGYPIGWGKPFEVQDELERNDASSHVEVRILGRTDDVIVLKTGEKVQPRQLEDALNADPAIRTAVCVGSGFFELAVIIDPISEDSDATIKDQVWRLLSAINPSVDHHARITSKEAIIVKPPGKLIPRSDKGSIMRRDVHEIFKQEINDAYAAMELDSLGESFILDPANIEMGIRHLITTVTSNRLDGEHMTTEEDLFESGMDSLQTVLFSRLLGSCLRKLAEENGRPLLQISTDFIYRNPSIKRLAAESARLINPEGDMRTDVDDNRAKEMKNLADEYIASLSRQMTSYPIKHTILITGSTGSLGAHALAKLTRIESIEKIICLVRGQPLVTNGASLTSNSEKAESILQRRQRSALEAAGICLGPKEWAKIELLELASVVGEYEASKAQLSYLSGRITHILHLAWPMDFHRRLESFRPHIKLLQTLVDLAQLSSATRQATEPIRLIFTSSIAVVRYYSERGDKSEGHFGSIVPESTMPDPLATVPMGYAEAKWVCETYLDNVAKRFPGIEPVVIRVGQLSGPERTRGMWKTEEHIPVLVRASQTIGAFPQLDGLASWMPVDRAASCLSEILMRGGKVDNFLHLENPVRQPLKDIFTIMAHEMGLSRPFVIPFEKWLQRVTVTGEVGSLGSFLTDHFDELAGGAVTLDTAKARALSNRLAGSSALDKELIVDYLKRWQHDGFLNNTTVS</sequence>
<dbReference type="Proteomes" id="UP001143856">
    <property type="component" value="Unassembled WGS sequence"/>
</dbReference>
<name>A0ACC1PNE4_9PEZI</name>
<evidence type="ECO:0000313" key="2">
    <source>
        <dbReference type="Proteomes" id="UP001143856"/>
    </source>
</evidence>
<proteinExistence type="predicted"/>
<organism evidence="1 2">
    <name type="scientific">Xylaria curta</name>
    <dbReference type="NCBI Taxonomy" id="42375"/>
    <lineage>
        <taxon>Eukaryota</taxon>
        <taxon>Fungi</taxon>
        <taxon>Dikarya</taxon>
        <taxon>Ascomycota</taxon>
        <taxon>Pezizomycotina</taxon>
        <taxon>Sordariomycetes</taxon>
        <taxon>Xylariomycetidae</taxon>
        <taxon>Xylariales</taxon>
        <taxon>Xylariaceae</taxon>
        <taxon>Xylaria</taxon>
    </lineage>
</organism>
<gene>
    <name evidence="1" type="ORF">NUW58_g1377</name>
</gene>
<comment type="caution">
    <text evidence="1">The sequence shown here is derived from an EMBL/GenBank/DDBJ whole genome shotgun (WGS) entry which is preliminary data.</text>
</comment>
<protein>
    <submittedName>
        <fullName evidence="1">Uncharacterized protein</fullName>
    </submittedName>
</protein>
<keyword evidence="2" id="KW-1185">Reference proteome</keyword>
<reference evidence="1" key="1">
    <citation type="submission" date="2022-10" db="EMBL/GenBank/DDBJ databases">
        <title>Genome Sequence of Xylaria curta.</title>
        <authorList>
            <person name="Buettner E."/>
        </authorList>
    </citation>
    <scope>NUCLEOTIDE SEQUENCE</scope>
    <source>
        <strain evidence="1">Babe10</strain>
    </source>
</reference>